<keyword evidence="1" id="KW-0812">Transmembrane</keyword>
<dbReference type="EMBL" id="CP022295">
    <property type="protein sequence ID" value="QSR28292.1"/>
    <property type="molecule type" value="Genomic_DNA"/>
</dbReference>
<feature type="transmembrane region" description="Helical" evidence="1">
    <location>
        <begin position="72"/>
        <end position="89"/>
    </location>
</feature>
<keyword evidence="3" id="KW-1185">Reference proteome</keyword>
<protein>
    <recommendedName>
        <fullName evidence="4">DUF2568 domain-containing protein</fullName>
    </recommendedName>
</protein>
<proteinExistence type="predicted"/>
<dbReference type="Pfam" id="PF10823">
    <property type="entry name" value="DUF2568"/>
    <property type="match status" value="1"/>
</dbReference>
<dbReference type="Proteomes" id="UP000662818">
    <property type="component" value="Chromosome"/>
</dbReference>
<evidence type="ECO:0000313" key="3">
    <source>
        <dbReference type="Proteomes" id="UP000662818"/>
    </source>
</evidence>
<feature type="transmembrane region" description="Helical" evidence="1">
    <location>
        <begin position="95"/>
        <end position="118"/>
    </location>
</feature>
<feature type="transmembrane region" description="Helical" evidence="1">
    <location>
        <begin position="41"/>
        <end position="60"/>
    </location>
</feature>
<dbReference type="InterPro" id="IPR021214">
    <property type="entry name" value="DUF2568"/>
</dbReference>
<organism evidence="2 3">
    <name type="scientific">Nocardioides aromaticivorans</name>
    <dbReference type="NCBI Taxonomy" id="200618"/>
    <lineage>
        <taxon>Bacteria</taxon>
        <taxon>Bacillati</taxon>
        <taxon>Actinomycetota</taxon>
        <taxon>Actinomycetes</taxon>
        <taxon>Propionibacteriales</taxon>
        <taxon>Nocardioidaceae</taxon>
        <taxon>Nocardioides</taxon>
    </lineage>
</organism>
<keyword evidence="1" id="KW-1133">Transmembrane helix</keyword>
<evidence type="ECO:0000313" key="2">
    <source>
        <dbReference type="EMBL" id="QSR28292.1"/>
    </source>
</evidence>
<reference evidence="2 3" key="1">
    <citation type="submission" date="2017-06" db="EMBL/GenBank/DDBJ databases">
        <title>Complete Genome Sequence of the Soil Carbazole-Degrading Bacterium Nocardioides aromaticivorans IC177.</title>
        <authorList>
            <person name="Vejarano F."/>
            <person name="Suzuki-Minakuchi C."/>
            <person name="Ohtsubo Y."/>
            <person name="Tsuda M."/>
            <person name="Okada K."/>
            <person name="Nojiri H."/>
        </authorList>
    </citation>
    <scope>NUCLEOTIDE SEQUENCE [LARGE SCALE GENOMIC DNA]</scope>
    <source>
        <strain evidence="2 3">IC177</strain>
    </source>
</reference>
<evidence type="ECO:0008006" key="4">
    <source>
        <dbReference type="Google" id="ProtNLM"/>
    </source>
</evidence>
<gene>
    <name evidence="2" type="ORF">CFH99_21960</name>
</gene>
<accession>A0ABX7PRI4</accession>
<name>A0ABX7PRI4_9ACTN</name>
<evidence type="ECO:0000256" key="1">
    <source>
        <dbReference type="SAM" id="Phobius"/>
    </source>
</evidence>
<feature type="transmembrane region" description="Helical" evidence="1">
    <location>
        <begin position="7"/>
        <end position="35"/>
    </location>
</feature>
<sequence length="123" mass="13564">MRDDPGVGAIFGWSVLALVFVDELLAVAAFGVWGWDHDPRWLLVWLLPLVAMAAWFLFASPKARFGGTWVRPIVKVVVFGLASLALWDAGHEDWAVALLVFSVVVNALALLPSIRVLVEEQQL</sequence>
<keyword evidence="1" id="KW-0472">Membrane</keyword>